<proteinExistence type="predicted"/>
<evidence type="ECO:0000256" key="1">
    <source>
        <dbReference type="ARBA" id="ARBA00014474"/>
    </source>
</evidence>
<dbReference type="InterPro" id="IPR009061">
    <property type="entry name" value="DNA-bd_dom_put_sf"/>
</dbReference>
<dbReference type="PANTHER" id="PTHR30204">
    <property type="entry name" value="REDOX-CYCLING DRUG-SENSING TRANSCRIPTIONAL ACTIVATOR SOXR"/>
    <property type="match status" value="1"/>
</dbReference>
<keyword evidence="6" id="KW-0805">Transcription regulation</keyword>
<dbReference type="Pfam" id="PF09278">
    <property type="entry name" value="MerR-DNA-bind"/>
    <property type="match status" value="1"/>
</dbReference>
<dbReference type="OrthoDB" id="9802944at2"/>
<dbReference type="Pfam" id="PF00376">
    <property type="entry name" value="MerR"/>
    <property type="match status" value="1"/>
</dbReference>
<evidence type="ECO:0000256" key="3">
    <source>
        <dbReference type="ARBA" id="ARBA00022723"/>
    </source>
</evidence>
<accession>A0A240E618</accession>
<name>A0A240E618_9GAMM</name>
<dbReference type="GO" id="GO:0003677">
    <property type="term" value="F:DNA binding"/>
    <property type="evidence" value="ECO:0007669"/>
    <property type="project" value="UniProtKB-KW"/>
</dbReference>
<evidence type="ECO:0000259" key="9">
    <source>
        <dbReference type="PROSITE" id="PS50937"/>
    </source>
</evidence>
<dbReference type="PROSITE" id="PS50937">
    <property type="entry name" value="HTH_MERR_2"/>
    <property type="match status" value="1"/>
</dbReference>
<keyword evidence="11" id="KW-1185">Reference proteome</keyword>
<dbReference type="EMBL" id="OANT01000001">
    <property type="protein sequence ID" value="SNX43320.1"/>
    <property type="molecule type" value="Genomic_DNA"/>
</dbReference>
<keyword evidence="8" id="KW-0804">Transcription</keyword>
<keyword evidence="2" id="KW-0001">2Fe-2S</keyword>
<evidence type="ECO:0000256" key="2">
    <source>
        <dbReference type="ARBA" id="ARBA00022714"/>
    </source>
</evidence>
<dbReference type="GO" id="GO:0003700">
    <property type="term" value="F:DNA-binding transcription factor activity"/>
    <property type="evidence" value="ECO:0007669"/>
    <property type="project" value="InterPro"/>
</dbReference>
<dbReference type="InterPro" id="IPR010211">
    <property type="entry name" value="Redox-sen_tscrpt-act_SoxR"/>
</dbReference>
<keyword evidence="7" id="KW-0238">DNA-binding</keyword>
<dbReference type="InterPro" id="IPR015358">
    <property type="entry name" value="Tscrpt_reg_MerR_DNA-bd"/>
</dbReference>
<evidence type="ECO:0000256" key="8">
    <source>
        <dbReference type="ARBA" id="ARBA00023163"/>
    </source>
</evidence>
<organism evidence="10 11">
    <name type="scientific">Acinetobacter puyangensis</name>
    <dbReference type="NCBI Taxonomy" id="1096779"/>
    <lineage>
        <taxon>Bacteria</taxon>
        <taxon>Pseudomonadati</taxon>
        <taxon>Pseudomonadota</taxon>
        <taxon>Gammaproteobacteria</taxon>
        <taxon>Moraxellales</taxon>
        <taxon>Moraxellaceae</taxon>
        <taxon>Acinetobacter</taxon>
    </lineage>
</organism>
<reference evidence="11" key="1">
    <citation type="submission" date="2016-09" db="EMBL/GenBank/DDBJ databases">
        <authorList>
            <person name="Varghese N."/>
            <person name="Submissions S."/>
        </authorList>
    </citation>
    <scope>NUCLEOTIDE SEQUENCE [LARGE SCALE GENOMIC DNA]</scope>
    <source>
        <strain evidence="11">ANC 4466</strain>
    </source>
</reference>
<dbReference type="GO" id="GO:0006979">
    <property type="term" value="P:response to oxidative stress"/>
    <property type="evidence" value="ECO:0007669"/>
    <property type="project" value="InterPro"/>
</dbReference>
<dbReference type="GO" id="GO:0046872">
    <property type="term" value="F:metal ion binding"/>
    <property type="evidence" value="ECO:0007669"/>
    <property type="project" value="UniProtKB-KW"/>
</dbReference>
<dbReference type="Gene3D" id="1.10.1660.10">
    <property type="match status" value="1"/>
</dbReference>
<dbReference type="SUPFAM" id="SSF46955">
    <property type="entry name" value="Putative DNA-binding domain"/>
    <property type="match status" value="1"/>
</dbReference>
<evidence type="ECO:0000313" key="10">
    <source>
        <dbReference type="EMBL" id="SNX43320.1"/>
    </source>
</evidence>
<dbReference type="PANTHER" id="PTHR30204:SF0">
    <property type="entry name" value="REDOX-SENSITIVE TRANSCRIPTIONAL ACTIVATOR SOXR"/>
    <property type="match status" value="1"/>
</dbReference>
<evidence type="ECO:0000313" key="11">
    <source>
        <dbReference type="Proteomes" id="UP000219042"/>
    </source>
</evidence>
<dbReference type="PRINTS" id="PR00040">
    <property type="entry name" value="HTHMERR"/>
</dbReference>
<evidence type="ECO:0000256" key="7">
    <source>
        <dbReference type="ARBA" id="ARBA00023125"/>
    </source>
</evidence>
<feature type="domain" description="HTH merR-type" evidence="9">
    <location>
        <begin position="1"/>
        <end position="68"/>
    </location>
</feature>
<gene>
    <name evidence="10" type="ORF">SAMN05421731_101356</name>
</gene>
<keyword evidence="5" id="KW-0411">Iron-sulfur</keyword>
<dbReference type="InterPro" id="IPR000551">
    <property type="entry name" value="MerR-type_HTH_dom"/>
</dbReference>
<dbReference type="NCBIfam" id="TIGR01950">
    <property type="entry name" value="SoxR"/>
    <property type="match status" value="1"/>
</dbReference>
<evidence type="ECO:0000256" key="4">
    <source>
        <dbReference type="ARBA" id="ARBA00023004"/>
    </source>
</evidence>
<dbReference type="PROSITE" id="PS00552">
    <property type="entry name" value="HTH_MERR_1"/>
    <property type="match status" value="1"/>
</dbReference>
<evidence type="ECO:0000256" key="5">
    <source>
        <dbReference type="ARBA" id="ARBA00023014"/>
    </source>
</evidence>
<dbReference type="AlphaFoldDB" id="A0A240E618"/>
<keyword evidence="3" id="KW-0479">Metal-binding</keyword>
<dbReference type="Proteomes" id="UP000219042">
    <property type="component" value="Unassembled WGS sequence"/>
</dbReference>
<evidence type="ECO:0000256" key="6">
    <source>
        <dbReference type="ARBA" id="ARBA00023015"/>
    </source>
</evidence>
<dbReference type="CDD" id="cd01110">
    <property type="entry name" value="HTH_SoxR"/>
    <property type="match status" value="1"/>
</dbReference>
<dbReference type="GO" id="GO:0051537">
    <property type="term" value="F:2 iron, 2 sulfur cluster binding"/>
    <property type="evidence" value="ECO:0007669"/>
    <property type="project" value="UniProtKB-KW"/>
</dbReference>
<dbReference type="SMART" id="SM00422">
    <property type="entry name" value="HTH_MERR"/>
    <property type="match status" value="1"/>
</dbReference>
<protein>
    <recommendedName>
        <fullName evidence="1">Redox-sensitive transcriptional activator SoxR</fullName>
    </recommendedName>
</protein>
<keyword evidence="4" id="KW-0408">Iron</keyword>
<sequence length="142" mass="16556">MTIGDVAKRSGLTVSAIRFYEEKDLIQSMRTNGYQRRYARHMLRRLALIKVAQRVGLSLQDIQQAFQDLPLGKAPSKADWQKMSSRWQQQLEEKIQLLQNMQTQLDWCIGCGCLSLDNCPLRNPEDVFAQDPQAHEYWEEIE</sequence>
<dbReference type="InterPro" id="IPR047057">
    <property type="entry name" value="MerR_fam"/>
</dbReference>